<dbReference type="EMBL" id="BAAAGX010000028">
    <property type="protein sequence ID" value="GAA0269109.1"/>
    <property type="molecule type" value="Genomic_DNA"/>
</dbReference>
<accession>A0ABP3EQ89</accession>
<feature type="domain" description="Transcriptional regulator DauR-like HTH" evidence="2">
    <location>
        <begin position="178"/>
        <end position="226"/>
    </location>
</feature>
<comment type="caution">
    <text evidence="3">The sequence shown here is derived from an EMBL/GenBank/DDBJ whole genome shotgun (WGS) entry which is preliminary data.</text>
</comment>
<evidence type="ECO:0000313" key="3">
    <source>
        <dbReference type="EMBL" id="GAA0269109.1"/>
    </source>
</evidence>
<dbReference type="RefSeq" id="WP_344652780.1">
    <property type="nucleotide sequence ID" value="NZ_BAAAGX010000028.1"/>
</dbReference>
<dbReference type="PANTHER" id="PTHR35568:SF1">
    <property type="entry name" value="TRANSCRIPTIONAL REGULATOR DAUR"/>
    <property type="match status" value="1"/>
</dbReference>
<organism evidence="3 4">
    <name type="scientific">Cryptosporangium japonicum</name>
    <dbReference type="NCBI Taxonomy" id="80872"/>
    <lineage>
        <taxon>Bacteria</taxon>
        <taxon>Bacillati</taxon>
        <taxon>Actinomycetota</taxon>
        <taxon>Actinomycetes</taxon>
        <taxon>Cryptosporangiales</taxon>
        <taxon>Cryptosporangiaceae</taxon>
        <taxon>Cryptosporangium</taxon>
    </lineage>
</organism>
<evidence type="ECO:0000259" key="2">
    <source>
        <dbReference type="Pfam" id="PF13309"/>
    </source>
</evidence>
<dbReference type="Pfam" id="PF13309">
    <property type="entry name" value="HTH_22"/>
    <property type="match status" value="1"/>
</dbReference>
<dbReference type="InterPro" id="IPR039446">
    <property type="entry name" value="DauR-like"/>
</dbReference>
<feature type="domain" description="YheO-like" evidence="1">
    <location>
        <begin position="30"/>
        <end position="139"/>
    </location>
</feature>
<proteinExistence type="predicted"/>
<dbReference type="Pfam" id="PF08348">
    <property type="entry name" value="PAS_6"/>
    <property type="match status" value="1"/>
</dbReference>
<protein>
    <recommendedName>
        <fullName evidence="5">Transcriptional regulator YheO</fullName>
    </recommendedName>
</protein>
<reference evidence="4" key="1">
    <citation type="journal article" date="2019" name="Int. J. Syst. Evol. Microbiol.">
        <title>The Global Catalogue of Microorganisms (GCM) 10K type strain sequencing project: providing services to taxonomists for standard genome sequencing and annotation.</title>
        <authorList>
            <consortium name="The Broad Institute Genomics Platform"/>
            <consortium name="The Broad Institute Genome Sequencing Center for Infectious Disease"/>
            <person name="Wu L."/>
            <person name="Ma J."/>
        </authorList>
    </citation>
    <scope>NUCLEOTIDE SEQUENCE [LARGE SCALE GENOMIC DNA]</scope>
    <source>
        <strain evidence="4">JCM 10425</strain>
    </source>
</reference>
<dbReference type="PANTHER" id="PTHR35568">
    <property type="entry name" value="TRANSCRIPTIONAL REGULATOR DAUR"/>
    <property type="match status" value="1"/>
</dbReference>
<keyword evidence="4" id="KW-1185">Reference proteome</keyword>
<gene>
    <name evidence="3" type="ORF">GCM10009539_65300</name>
</gene>
<evidence type="ECO:0000313" key="4">
    <source>
        <dbReference type="Proteomes" id="UP001500967"/>
    </source>
</evidence>
<dbReference type="InterPro" id="IPR013559">
    <property type="entry name" value="YheO"/>
</dbReference>
<evidence type="ECO:0008006" key="5">
    <source>
        <dbReference type="Google" id="ProtNLM"/>
    </source>
</evidence>
<sequence length="227" mass="24537">MPETEESDAGGAQPSWATAEFEAAAGRAVEAYRPLVEPLAAALAPGAEVVLHDLSRLPNSVVAIAGGLSGRRPGAPATDLGLRLLMQDDPPDRIVGYRTELPGGIVCRSSTIFLRGDHDRPVAALCLNRDITRLTQARDLLAELVDTPAVSGHDRSETFYDSVESLTEDLLRRAIGPHDVTEMSKADKTRVVKDLEQRGFFLIKESVELAARALGVSRYTIYNYLNG</sequence>
<dbReference type="InterPro" id="IPR039445">
    <property type="entry name" value="DauR-like_HTH"/>
</dbReference>
<evidence type="ECO:0000259" key="1">
    <source>
        <dbReference type="Pfam" id="PF08348"/>
    </source>
</evidence>
<name>A0ABP3EQ89_9ACTN</name>
<dbReference type="Proteomes" id="UP001500967">
    <property type="component" value="Unassembled WGS sequence"/>
</dbReference>